<protein>
    <submittedName>
        <fullName evidence="9">Kunitz-type serine protease inhibitor nigrescinin-4</fullName>
    </submittedName>
</protein>
<dbReference type="GeneID" id="117143666"/>
<dbReference type="RefSeq" id="XP_033164338.1">
    <property type="nucleotide sequence ID" value="XM_033308447.1"/>
</dbReference>
<dbReference type="InterPro" id="IPR020901">
    <property type="entry name" value="Prtase_inh_Kunz-CS"/>
</dbReference>
<dbReference type="PANTHER" id="PTHR10083:SF381">
    <property type="entry name" value="BPTI_KUNITZ INHIBITOR DOMAIN-CONTAINING PROTEIN"/>
    <property type="match status" value="1"/>
</dbReference>
<dbReference type="PROSITE" id="PS50279">
    <property type="entry name" value="BPTI_KUNITZ_2"/>
    <property type="match status" value="1"/>
</dbReference>
<evidence type="ECO:0000256" key="2">
    <source>
        <dbReference type="ARBA" id="ARBA00022525"/>
    </source>
</evidence>
<reference evidence="9" key="1">
    <citation type="submission" date="2025-08" db="UniProtKB">
        <authorList>
            <consortium name="RefSeq"/>
        </authorList>
    </citation>
    <scope>IDENTIFICATION</scope>
    <source>
        <strain evidence="9">Mau12</strain>
        <tissue evidence="9">Whole Body</tissue>
    </source>
</reference>
<evidence type="ECO:0000256" key="1">
    <source>
        <dbReference type="ARBA" id="ARBA00004613"/>
    </source>
</evidence>
<dbReference type="FunFam" id="4.10.410.10:FF:000026">
    <property type="entry name" value="Serine protease inhibitor, putative"/>
    <property type="match status" value="1"/>
</dbReference>
<keyword evidence="3 9" id="KW-0646">Protease inhibitor</keyword>
<dbReference type="InterPro" id="IPR002223">
    <property type="entry name" value="Kunitz_BPTI"/>
</dbReference>
<keyword evidence="6" id="KW-0732">Signal</keyword>
<evidence type="ECO:0000313" key="8">
    <source>
        <dbReference type="Proteomes" id="UP000515162"/>
    </source>
</evidence>
<accession>A0A6P8K674</accession>
<comment type="subcellular location">
    <subcellularLocation>
        <location evidence="1">Secreted</location>
    </subcellularLocation>
</comment>
<dbReference type="PROSITE" id="PS00280">
    <property type="entry name" value="BPTI_KUNITZ_1"/>
    <property type="match status" value="1"/>
</dbReference>
<dbReference type="AlphaFoldDB" id="A0A6P8K674"/>
<keyword evidence="5" id="KW-1015">Disulfide bond</keyword>
<proteinExistence type="predicted"/>
<evidence type="ECO:0000256" key="6">
    <source>
        <dbReference type="SAM" id="SignalP"/>
    </source>
</evidence>
<evidence type="ECO:0000256" key="5">
    <source>
        <dbReference type="ARBA" id="ARBA00023157"/>
    </source>
</evidence>
<feature type="signal peptide" evidence="6">
    <location>
        <begin position="1"/>
        <end position="19"/>
    </location>
</feature>
<gene>
    <name evidence="9" type="primary">LOC117143666</name>
</gene>
<name>A0A6P8K674_DROMA</name>
<dbReference type="SUPFAM" id="SSF57362">
    <property type="entry name" value="BPTI-like"/>
    <property type="match status" value="1"/>
</dbReference>
<dbReference type="Proteomes" id="UP000515162">
    <property type="component" value="Chromosome 3R"/>
</dbReference>
<dbReference type="Pfam" id="PF00014">
    <property type="entry name" value="Kunitz_BPTI"/>
    <property type="match status" value="1"/>
</dbReference>
<evidence type="ECO:0000256" key="3">
    <source>
        <dbReference type="ARBA" id="ARBA00022690"/>
    </source>
</evidence>
<dbReference type="InterPro" id="IPR050098">
    <property type="entry name" value="TFPI/VKTCI-like"/>
</dbReference>
<dbReference type="PANTHER" id="PTHR10083">
    <property type="entry name" value="KUNITZ-TYPE PROTEASE INHIBITOR-RELATED"/>
    <property type="match status" value="1"/>
</dbReference>
<dbReference type="GO" id="GO:0005615">
    <property type="term" value="C:extracellular space"/>
    <property type="evidence" value="ECO:0007669"/>
    <property type="project" value="TreeGrafter"/>
</dbReference>
<sequence length="122" mass="13730">MNLLHHIILFLIGLGTSVALRHERCSFIANPGPCKGNFEMFAYDLENNVCVEFIYGGCGGNPNRFQTKEECILLCNALADEDDYFLVNTDKNEQQITDDTTSFNISTLSESSEINTKRENIN</sequence>
<dbReference type="Gene3D" id="4.10.410.10">
    <property type="entry name" value="Pancreatic trypsin inhibitor Kunitz domain"/>
    <property type="match status" value="1"/>
</dbReference>
<evidence type="ECO:0000259" key="7">
    <source>
        <dbReference type="PROSITE" id="PS50279"/>
    </source>
</evidence>
<organism evidence="8 9">
    <name type="scientific">Drosophila mauritiana</name>
    <name type="common">Fruit fly</name>
    <dbReference type="NCBI Taxonomy" id="7226"/>
    <lineage>
        <taxon>Eukaryota</taxon>
        <taxon>Metazoa</taxon>
        <taxon>Ecdysozoa</taxon>
        <taxon>Arthropoda</taxon>
        <taxon>Hexapoda</taxon>
        <taxon>Insecta</taxon>
        <taxon>Pterygota</taxon>
        <taxon>Neoptera</taxon>
        <taxon>Endopterygota</taxon>
        <taxon>Diptera</taxon>
        <taxon>Brachycera</taxon>
        <taxon>Muscomorpha</taxon>
        <taxon>Ephydroidea</taxon>
        <taxon>Drosophilidae</taxon>
        <taxon>Drosophila</taxon>
        <taxon>Sophophora</taxon>
    </lineage>
</organism>
<keyword evidence="2" id="KW-0964">Secreted</keyword>
<dbReference type="InterPro" id="IPR036880">
    <property type="entry name" value="Kunitz_BPTI_sf"/>
</dbReference>
<evidence type="ECO:0000256" key="4">
    <source>
        <dbReference type="ARBA" id="ARBA00022900"/>
    </source>
</evidence>
<dbReference type="GO" id="GO:0004867">
    <property type="term" value="F:serine-type endopeptidase inhibitor activity"/>
    <property type="evidence" value="ECO:0007669"/>
    <property type="project" value="UniProtKB-KW"/>
</dbReference>
<feature type="chain" id="PRO_5027985495" evidence="6">
    <location>
        <begin position="20"/>
        <end position="122"/>
    </location>
</feature>
<dbReference type="PRINTS" id="PR00759">
    <property type="entry name" value="BASICPTASE"/>
</dbReference>
<dbReference type="CDD" id="cd00109">
    <property type="entry name" value="Kunitz-type"/>
    <property type="match status" value="1"/>
</dbReference>
<feature type="domain" description="BPTI/Kunitz inhibitor" evidence="7">
    <location>
        <begin position="25"/>
        <end position="75"/>
    </location>
</feature>
<dbReference type="SMART" id="SM00131">
    <property type="entry name" value="KU"/>
    <property type="match status" value="1"/>
</dbReference>
<keyword evidence="4 9" id="KW-0722">Serine protease inhibitor</keyword>
<keyword evidence="8" id="KW-1185">Reference proteome</keyword>
<evidence type="ECO:0000313" key="9">
    <source>
        <dbReference type="RefSeq" id="XP_033164338.1"/>
    </source>
</evidence>